<comment type="similarity">
    <text evidence="3 11">Belongs to the UbiA prenyltransferase family.</text>
</comment>
<gene>
    <name evidence="11" type="primary">ubiA</name>
    <name evidence="13" type="ORF">B7H23_15610</name>
</gene>
<dbReference type="Gene3D" id="1.20.120.1780">
    <property type="entry name" value="UbiA prenyltransferase"/>
    <property type="match status" value="1"/>
</dbReference>
<dbReference type="InterPro" id="IPR006370">
    <property type="entry name" value="HB_polyprenyltransferase-like"/>
</dbReference>
<evidence type="ECO:0000256" key="8">
    <source>
        <dbReference type="ARBA" id="ARBA00022692"/>
    </source>
</evidence>
<evidence type="ECO:0000256" key="10">
    <source>
        <dbReference type="ARBA" id="ARBA00023136"/>
    </source>
</evidence>
<dbReference type="InterPro" id="IPR000537">
    <property type="entry name" value="UbiA_prenyltransferase"/>
</dbReference>
<evidence type="ECO:0000256" key="2">
    <source>
        <dbReference type="ARBA" id="ARBA00004141"/>
    </source>
</evidence>
<dbReference type="RefSeq" id="WP_094078337.1">
    <property type="nucleotide sequence ID" value="NZ_NBYO01000003.1"/>
</dbReference>
<dbReference type="GO" id="GO:0006744">
    <property type="term" value="P:ubiquinone biosynthetic process"/>
    <property type="evidence" value="ECO:0007669"/>
    <property type="project" value="UniProtKB-UniRule"/>
</dbReference>
<feature type="transmembrane region" description="Helical" evidence="11">
    <location>
        <begin position="145"/>
        <end position="166"/>
    </location>
</feature>
<feature type="transmembrane region" description="Helical" evidence="11">
    <location>
        <begin position="277"/>
        <end position="294"/>
    </location>
</feature>
<dbReference type="InterPro" id="IPR044878">
    <property type="entry name" value="UbiA_sf"/>
</dbReference>
<dbReference type="EC" id="2.5.1.39" evidence="11 12"/>
<dbReference type="HAMAP" id="MF_01635">
    <property type="entry name" value="UbiA"/>
    <property type="match status" value="1"/>
</dbReference>
<dbReference type="PANTHER" id="PTHR11048:SF28">
    <property type="entry name" value="4-HYDROXYBENZOATE POLYPRENYLTRANSFERASE, MITOCHONDRIAL"/>
    <property type="match status" value="1"/>
</dbReference>
<dbReference type="FunFam" id="1.20.120.1780:FF:000001">
    <property type="entry name" value="4-hydroxybenzoate octaprenyltransferase"/>
    <property type="match status" value="1"/>
</dbReference>
<keyword evidence="11" id="KW-0460">Magnesium</keyword>
<feature type="transmembrane region" description="Helical" evidence="11">
    <location>
        <begin position="178"/>
        <end position="197"/>
    </location>
</feature>
<accession>A0A231UUG8</accession>
<comment type="pathway">
    <text evidence="11">Cofactor biosynthesis; ubiquinone biosynthesis.</text>
</comment>
<protein>
    <recommendedName>
        <fullName evidence="11 12">4-hydroxybenzoate octaprenyltransferase</fullName>
        <ecNumber evidence="11 12">2.5.1.39</ecNumber>
    </recommendedName>
    <alternativeName>
        <fullName evidence="11">4-HB polyprenyltransferase</fullName>
    </alternativeName>
</protein>
<keyword evidence="14" id="KW-1185">Reference proteome</keyword>
<evidence type="ECO:0000256" key="1">
    <source>
        <dbReference type="ARBA" id="ARBA00001946"/>
    </source>
</evidence>
<evidence type="ECO:0000256" key="7">
    <source>
        <dbReference type="ARBA" id="ARBA00022688"/>
    </source>
</evidence>
<evidence type="ECO:0000256" key="12">
    <source>
        <dbReference type="NCBIfam" id="TIGR01474"/>
    </source>
</evidence>
<feature type="transmembrane region" description="Helical" evidence="11">
    <location>
        <begin position="88"/>
        <end position="108"/>
    </location>
</feature>
<feature type="transmembrane region" description="Helical" evidence="11">
    <location>
        <begin position="338"/>
        <end position="355"/>
    </location>
</feature>
<dbReference type="Gene3D" id="1.10.357.140">
    <property type="entry name" value="UbiA prenyltransferase"/>
    <property type="match status" value="1"/>
</dbReference>
<reference evidence="14" key="1">
    <citation type="journal article" date="2017" name="Int. J. Syst. Evol. Microbiol.">
        <title>Notoacmeibacter marinus gen. nov., sp. nov., isolated from the gut of a limpet and proposal of Notoacmeibacteraceae fam. nov. in the order Rhizobiales of the class Alphaproteobacteria.</title>
        <authorList>
            <person name="Huang Z."/>
            <person name="Guo F."/>
            <person name="Lai Q."/>
        </authorList>
    </citation>
    <scope>NUCLEOTIDE SEQUENCE [LARGE SCALE GENOMIC DNA]</scope>
    <source>
        <strain evidence="14">XMTR2A4</strain>
    </source>
</reference>
<evidence type="ECO:0000256" key="11">
    <source>
        <dbReference type="HAMAP-Rule" id="MF_01635"/>
    </source>
</evidence>
<dbReference type="FunFam" id="1.10.357.140:FF:000008">
    <property type="entry name" value="4-hydroxybenzoate octaprenyltransferase"/>
    <property type="match status" value="1"/>
</dbReference>
<evidence type="ECO:0000256" key="6">
    <source>
        <dbReference type="ARBA" id="ARBA00022679"/>
    </source>
</evidence>
<keyword evidence="9 11" id="KW-1133">Transmembrane helix</keyword>
<dbReference type="Pfam" id="PF01040">
    <property type="entry name" value="UbiA"/>
    <property type="match status" value="1"/>
</dbReference>
<feature type="transmembrane region" description="Helical" evidence="11">
    <location>
        <begin position="233"/>
        <end position="251"/>
    </location>
</feature>
<comment type="cofactor">
    <cofactor evidence="1 11">
        <name>Mg(2+)</name>
        <dbReference type="ChEBI" id="CHEBI:18420"/>
    </cofactor>
</comment>
<comment type="subcellular location">
    <subcellularLocation>
        <location evidence="11">Cell inner membrane</location>
        <topology evidence="11">Multi-pass membrane protein</topology>
    </subcellularLocation>
    <subcellularLocation>
        <location evidence="2">Membrane</location>
        <topology evidence="2">Multi-pass membrane protein</topology>
    </subcellularLocation>
</comment>
<sequence>MEKVQDLGQQGRVADAPSGHWVYRLLPRSAWPYAQLARWDRPIGWWLLLWPCWWSLAMAASLTVQSMAGSGTAGGRAAGELSGTSGPLLLTALFIAELALFMIGAIAMRGAGCTWNDFVDRKIDAQVARTRSRPLPSGQVSTKQAAGFLVTQALIGLAVLIALSSLPVLLDIHTLRNGLATFGLGVASLAIVAVYPFAKRFTNWPQSVLGLAFSWGALMGWQAWFGTLGWPPLALYAGAILWTIGYDTIYAHQDKEDDALVGVRSTARLFGERTGRALIWIYAAALLFMALAFALAEVPLPAFAGLIAAGFHMAGQIRALDIDDADQCLALFKSNKRVGWLIFLGLLGGAAWAALSPQI</sequence>
<dbReference type="AlphaFoldDB" id="A0A231UUG8"/>
<dbReference type="Proteomes" id="UP000215405">
    <property type="component" value="Unassembled WGS sequence"/>
</dbReference>
<dbReference type="PROSITE" id="PS00943">
    <property type="entry name" value="UBIA"/>
    <property type="match status" value="1"/>
</dbReference>
<feature type="transmembrane region" description="Helical" evidence="11">
    <location>
        <begin position="45"/>
        <end position="68"/>
    </location>
</feature>
<dbReference type="GO" id="GO:0008412">
    <property type="term" value="F:4-hydroxybenzoate polyprenyltransferase activity"/>
    <property type="evidence" value="ECO:0007669"/>
    <property type="project" value="UniProtKB-UniRule"/>
</dbReference>
<evidence type="ECO:0000256" key="5">
    <source>
        <dbReference type="ARBA" id="ARBA00022519"/>
    </source>
</evidence>
<evidence type="ECO:0000313" key="13">
    <source>
        <dbReference type="EMBL" id="OXS99559.1"/>
    </source>
</evidence>
<comment type="function">
    <text evidence="11">Catalyzes the prenylation of para-hydroxybenzoate (PHB) with an all-trans polyprenyl group. Mediates the second step in the final reaction sequence of ubiquinone-8 (UQ-8) biosynthesis, which is the condensation of the polyisoprenoid side chain with PHB, generating the first membrane-bound Q intermediate 3-octaprenyl-4-hydroxybenzoate.</text>
</comment>
<comment type="catalytic activity">
    <reaction evidence="11">
        <text>all-trans-octaprenyl diphosphate + 4-hydroxybenzoate = 4-hydroxy-3-(all-trans-octaprenyl)benzoate + diphosphate</text>
        <dbReference type="Rhea" id="RHEA:27782"/>
        <dbReference type="ChEBI" id="CHEBI:1617"/>
        <dbReference type="ChEBI" id="CHEBI:17879"/>
        <dbReference type="ChEBI" id="CHEBI:33019"/>
        <dbReference type="ChEBI" id="CHEBI:57711"/>
        <dbReference type="EC" id="2.5.1.39"/>
    </reaction>
</comment>
<comment type="caution">
    <text evidence="13">The sequence shown here is derived from an EMBL/GenBank/DDBJ whole genome shotgun (WGS) entry which is preliminary data.</text>
</comment>
<keyword evidence="4 11" id="KW-1003">Cell membrane</keyword>
<dbReference type="InterPro" id="IPR039653">
    <property type="entry name" value="Prenyltransferase"/>
</dbReference>
<dbReference type="NCBIfam" id="TIGR01474">
    <property type="entry name" value="ubiA_proteo"/>
    <property type="match status" value="1"/>
</dbReference>
<proteinExistence type="inferred from homology"/>
<evidence type="ECO:0000256" key="3">
    <source>
        <dbReference type="ARBA" id="ARBA00005985"/>
    </source>
</evidence>
<dbReference type="UniPathway" id="UPA00232"/>
<evidence type="ECO:0000313" key="14">
    <source>
        <dbReference type="Proteomes" id="UP000215405"/>
    </source>
</evidence>
<dbReference type="PANTHER" id="PTHR11048">
    <property type="entry name" value="PRENYLTRANSFERASES"/>
    <property type="match status" value="1"/>
</dbReference>
<keyword evidence="5 11" id="KW-0997">Cell inner membrane</keyword>
<name>A0A231UUG8_9HYPH</name>
<dbReference type="InterPro" id="IPR030470">
    <property type="entry name" value="UbiA_prenylTrfase_CS"/>
</dbReference>
<keyword evidence="7 11" id="KW-0831">Ubiquinone biosynthesis</keyword>
<dbReference type="GO" id="GO:0005886">
    <property type="term" value="C:plasma membrane"/>
    <property type="evidence" value="ECO:0007669"/>
    <property type="project" value="UniProtKB-SubCell"/>
</dbReference>
<keyword evidence="6 11" id="KW-0808">Transferase</keyword>
<keyword evidence="10 11" id="KW-0472">Membrane</keyword>
<evidence type="ECO:0000256" key="9">
    <source>
        <dbReference type="ARBA" id="ARBA00022989"/>
    </source>
</evidence>
<dbReference type="CDD" id="cd13959">
    <property type="entry name" value="PT_UbiA_COQ2"/>
    <property type="match status" value="1"/>
</dbReference>
<keyword evidence="8 11" id="KW-0812">Transmembrane</keyword>
<dbReference type="EMBL" id="NBYO01000003">
    <property type="protein sequence ID" value="OXS99559.1"/>
    <property type="molecule type" value="Genomic_DNA"/>
</dbReference>
<evidence type="ECO:0000256" key="4">
    <source>
        <dbReference type="ARBA" id="ARBA00022475"/>
    </source>
</evidence>
<organism evidence="13 14">
    <name type="scientific">Notoacmeibacter marinus</name>
    <dbReference type="NCBI Taxonomy" id="1876515"/>
    <lineage>
        <taxon>Bacteria</taxon>
        <taxon>Pseudomonadati</taxon>
        <taxon>Pseudomonadota</taxon>
        <taxon>Alphaproteobacteria</taxon>
        <taxon>Hyphomicrobiales</taxon>
        <taxon>Notoacmeibacteraceae</taxon>
        <taxon>Notoacmeibacter</taxon>
    </lineage>
</organism>